<accession>A0A3T0KVL9</accession>
<gene>
    <name evidence="2" type="ORF">BAOM_3732</name>
</gene>
<name>A0A3T0KVL9_9BACI</name>
<dbReference type="EMBL" id="CP026095">
    <property type="protein sequence ID" value="AZV44341.1"/>
    <property type="molecule type" value="Genomic_DNA"/>
</dbReference>
<evidence type="ECO:0000313" key="2">
    <source>
        <dbReference type="EMBL" id="AZV44341.1"/>
    </source>
</evidence>
<keyword evidence="1" id="KW-0812">Transmembrane</keyword>
<dbReference type="KEGG" id="pasa:BAOM_3732"/>
<feature type="transmembrane region" description="Helical" evidence="1">
    <location>
        <begin position="39"/>
        <end position="57"/>
    </location>
</feature>
<organism evidence="2 3">
    <name type="scientific">Peribacillus asahii</name>
    <dbReference type="NCBI Taxonomy" id="228899"/>
    <lineage>
        <taxon>Bacteria</taxon>
        <taxon>Bacillati</taxon>
        <taxon>Bacillota</taxon>
        <taxon>Bacilli</taxon>
        <taxon>Bacillales</taxon>
        <taxon>Bacillaceae</taxon>
        <taxon>Peribacillus</taxon>
    </lineage>
</organism>
<sequence>MGLFFEKRKLTKKDVILFILIFINFIISIVEYFTDLDLYWLFTVVTIGIFVLGVSIYREQKKDKK</sequence>
<evidence type="ECO:0000256" key="1">
    <source>
        <dbReference type="SAM" id="Phobius"/>
    </source>
</evidence>
<feature type="transmembrane region" description="Helical" evidence="1">
    <location>
        <begin position="15"/>
        <end position="33"/>
    </location>
</feature>
<proteinExistence type="predicted"/>
<dbReference type="AlphaFoldDB" id="A0A3T0KVL9"/>
<reference evidence="2 3" key="1">
    <citation type="submission" date="2018-01" db="EMBL/GenBank/DDBJ databases">
        <title>Bacillus asahii Genome sequencing and assembly.</title>
        <authorList>
            <person name="Jiang H."/>
            <person name="Feng Y."/>
            <person name="Zhao F."/>
            <person name="Lin X."/>
        </authorList>
    </citation>
    <scope>NUCLEOTIDE SEQUENCE [LARGE SCALE GENOMIC DNA]</scope>
    <source>
        <strain evidence="2 3">OM18</strain>
    </source>
</reference>
<keyword evidence="1" id="KW-1133">Transmembrane helix</keyword>
<protein>
    <submittedName>
        <fullName evidence="2">Uncharacterized protein</fullName>
    </submittedName>
</protein>
<evidence type="ECO:0000313" key="3">
    <source>
        <dbReference type="Proteomes" id="UP000283095"/>
    </source>
</evidence>
<keyword evidence="1" id="KW-0472">Membrane</keyword>
<dbReference type="Proteomes" id="UP000283095">
    <property type="component" value="Chromosome"/>
</dbReference>